<organism evidence="4 5">
    <name type="scientific">Mycobacterium [tuberculosis] TKK-01-0051</name>
    <dbReference type="NCBI Taxonomy" id="1324261"/>
    <lineage>
        <taxon>Bacteria</taxon>
        <taxon>Bacillati</taxon>
        <taxon>Actinomycetota</taxon>
        <taxon>Actinomycetes</taxon>
        <taxon>Mycobacteriales</taxon>
        <taxon>Mycobacteriaceae</taxon>
        <taxon>Mycobacterium</taxon>
        <taxon>Mycobacterium avium complex (MAC)</taxon>
    </lineage>
</organism>
<dbReference type="RefSeq" id="WP_044486431.1">
    <property type="nucleotide sequence ID" value="NZ_KK328284.1"/>
</dbReference>
<dbReference type="Pfam" id="PF02771">
    <property type="entry name" value="Acyl-CoA_dh_N"/>
    <property type="match status" value="1"/>
</dbReference>
<dbReference type="GO" id="GO:0050660">
    <property type="term" value="F:flavin adenine dinucleotide binding"/>
    <property type="evidence" value="ECO:0007669"/>
    <property type="project" value="InterPro"/>
</dbReference>
<proteinExistence type="predicted"/>
<dbReference type="PATRIC" id="fig|1324261.3.peg.4026"/>
<gene>
    <name evidence="4" type="ORF">K875_03986</name>
</gene>
<evidence type="ECO:0000256" key="1">
    <source>
        <dbReference type="ARBA" id="ARBA00023002"/>
    </source>
</evidence>
<accession>A0A051TW60</accession>
<dbReference type="Gene3D" id="1.10.540.10">
    <property type="entry name" value="Acyl-CoA dehydrogenase/oxidase, N-terminal domain"/>
    <property type="match status" value="1"/>
</dbReference>
<protein>
    <recommendedName>
        <fullName evidence="6">Acyl-CoA dehydrogenase C-terminal domain-containing protein</fullName>
    </recommendedName>
</protein>
<dbReference type="Pfam" id="PF08028">
    <property type="entry name" value="Acyl-CoA_dh_2"/>
    <property type="match status" value="1"/>
</dbReference>
<evidence type="ECO:0000259" key="2">
    <source>
        <dbReference type="Pfam" id="PF02771"/>
    </source>
</evidence>
<dbReference type="GO" id="GO:0016627">
    <property type="term" value="F:oxidoreductase activity, acting on the CH-CH group of donors"/>
    <property type="evidence" value="ECO:0007669"/>
    <property type="project" value="InterPro"/>
</dbReference>
<dbReference type="SUPFAM" id="SSF56645">
    <property type="entry name" value="Acyl-CoA dehydrogenase NM domain-like"/>
    <property type="match status" value="1"/>
</dbReference>
<dbReference type="EMBL" id="JLXW01000010">
    <property type="protein sequence ID" value="KBZ61035.1"/>
    <property type="molecule type" value="Genomic_DNA"/>
</dbReference>
<dbReference type="Proteomes" id="UP000025947">
    <property type="component" value="Unassembled WGS sequence"/>
</dbReference>
<dbReference type="HOGENOM" id="CLU_018204_2_0_11"/>
<dbReference type="AlphaFoldDB" id="A0A051TW60"/>
<evidence type="ECO:0000259" key="3">
    <source>
        <dbReference type="Pfam" id="PF08028"/>
    </source>
</evidence>
<evidence type="ECO:0000313" key="4">
    <source>
        <dbReference type="EMBL" id="KBZ61035.1"/>
    </source>
</evidence>
<comment type="caution">
    <text evidence="4">The sequence shown here is derived from an EMBL/GenBank/DDBJ whole genome shotgun (WGS) entry which is preliminary data.</text>
</comment>
<dbReference type="InterPro" id="IPR037069">
    <property type="entry name" value="AcylCoA_DH/ox_N_sf"/>
</dbReference>
<keyword evidence="5" id="KW-1185">Reference proteome</keyword>
<reference evidence="4 5" key="1">
    <citation type="submission" date="2014-04" db="EMBL/GenBank/DDBJ databases">
        <title>The Genome Sequence of Mycobacterium tuberculosis TKK-01-0051.</title>
        <authorList>
            <consortium name="The Broad Institute Genomics Platform"/>
            <consortium name="The Broad Institute Genome Sequencing Center for Infectious Disease"/>
            <person name="Earl A.M."/>
            <person name="Cohen K."/>
            <person name="Pym A."/>
            <person name="Bishai W."/>
            <person name="Maharaj K."/>
            <person name="Desjardins C."/>
            <person name="Abeel T."/>
            <person name="Young S."/>
            <person name="Zeng Q."/>
            <person name="Gargeya S."/>
            <person name="Abouelleil A."/>
            <person name="Alvarado L."/>
            <person name="Chapman S.B."/>
            <person name="Gainer-Dewar J."/>
            <person name="Goldberg J."/>
            <person name="Griggs A."/>
            <person name="Gujja S."/>
            <person name="Hansen M."/>
            <person name="Howarth C."/>
            <person name="Imamovic A."/>
            <person name="Larimer J."/>
            <person name="Murphy C."/>
            <person name="Naylor J."/>
            <person name="Pearson M."/>
            <person name="Poon T.W."/>
            <person name="Priest M."/>
            <person name="Roberts A."/>
            <person name="Saif S."/>
            <person name="Shea T."/>
            <person name="Sykes S."/>
            <person name="Wortman J."/>
            <person name="Nusbaum C."/>
            <person name="Birren B."/>
        </authorList>
    </citation>
    <scope>NUCLEOTIDE SEQUENCE [LARGE SCALE GENOMIC DNA]</scope>
    <source>
        <strain evidence="4 5">TKK-01-0051</strain>
    </source>
</reference>
<dbReference type="InterPro" id="IPR046373">
    <property type="entry name" value="Acyl-CoA_Oxase/DH_mid-dom_sf"/>
</dbReference>
<evidence type="ECO:0008006" key="6">
    <source>
        <dbReference type="Google" id="ProtNLM"/>
    </source>
</evidence>
<dbReference type="Gene3D" id="2.40.110.10">
    <property type="entry name" value="Butyryl-CoA Dehydrogenase, subunit A, domain 2"/>
    <property type="match status" value="1"/>
</dbReference>
<dbReference type="InterPro" id="IPR013786">
    <property type="entry name" value="AcylCoA_DH/ox_N"/>
</dbReference>
<dbReference type="SUPFAM" id="SSF47203">
    <property type="entry name" value="Acyl-CoA dehydrogenase C-terminal domain-like"/>
    <property type="match status" value="1"/>
</dbReference>
<dbReference type="Gene3D" id="1.20.140.10">
    <property type="entry name" value="Butyryl-CoA Dehydrogenase, subunit A, domain 3"/>
    <property type="match status" value="1"/>
</dbReference>
<feature type="domain" description="Acyl-CoA dehydrogenase C-terminal" evidence="3">
    <location>
        <begin position="263"/>
        <end position="398"/>
    </location>
</feature>
<dbReference type="InterPro" id="IPR009100">
    <property type="entry name" value="AcylCoA_DH/oxidase_NM_dom_sf"/>
</dbReference>
<dbReference type="PIRSF" id="PIRSF016578">
    <property type="entry name" value="HsaA"/>
    <property type="match status" value="1"/>
</dbReference>
<dbReference type="InterPro" id="IPR013107">
    <property type="entry name" value="Acyl-CoA_DH_C"/>
</dbReference>
<sequence length="423" mass="47083">MTTISQPTAQFPLAQPEPGLTSKELIARAAALRPRLLEEAAATEERTYYSAELHDYFVEAGFYRLYIPRRYGGYEFDYPTFVKVTMELARGCPSTAWCWSLAAAHALQLSSWFDQQTQDEILGSGEHFAMASVAQPIGVATRTAGGWQLKGKVGYCSGIPYSTHFMGQAFMSKPGPDAPPPELLLFLAPREAYTIIYDWGDIIGLKGSGSHTITFDGAEVPARWTMENTFVADVDVSRGTPGFRLHGNPMYGGRMMATFTGNLAAVAVGAAYNALDEYERFLYEKPAYMPPPLPRRLDPDFQRWFGSALTKISTAEAALLNQADQHMELCERAAEDPTQYTYFEDYRLGCIAREVIQQCWEVVQSELWRTVGSSAGAHGQRIERTFRDLATASAHRNVSLRDWNYGDLARAHLGVAPHERNAD</sequence>
<evidence type="ECO:0000313" key="5">
    <source>
        <dbReference type="Proteomes" id="UP000025947"/>
    </source>
</evidence>
<feature type="domain" description="Acyl-CoA dehydrogenase/oxidase N-terminal" evidence="2">
    <location>
        <begin position="35"/>
        <end position="103"/>
    </location>
</feature>
<name>A0A051TW60_9MYCO</name>
<keyword evidence="1" id="KW-0560">Oxidoreductase</keyword>
<dbReference type="InterPro" id="IPR036250">
    <property type="entry name" value="AcylCo_DH-like_C"/>
</dbReference>